<keyword evidence="2" id="KW-1185">Reference proteome</keyword>
<dbReference type="Proteomes" id="UP000559256">
    <property type="component" value="Unassembled WGS sequence"/>
</dbReference>
<sequence>MVLLRSYRMTTISWAEILAAPRGPLDPDPDPEADYMVDISSPAVACIHDIGYSQSIIITITDPFDPFIAFFPSRASVVLVH</sequence>
<proteinExistence type="predicted"/>
<comment type="caution">
    <text evidence="1">The sequence shown here is derived from an EMBL/GenBank/DDBJ whole genome shotgun (WGS) entry which is preliminary data.</text>
</comment>
<evidence type="ECO:0000313" key="1">
    <source>
        <dbReference type="EMBL" id="KAF5337573.1"/>
    </source>
</evidence>
<name>A0A8H5FIE6_9AGAR</name>
<dbReference type="AlphaFoldDB" id="A0A8H5FIE6"/>
<reference evidence="1 2" key="1">
    <citation type="journal article" date="2020" name="ISME J.">
        <title>Uncovering the hidden diversity of litter-decomposition mechanisms in mushroom-forming fungi.</title>
        <authorList>
            <person name="Floudas D."/>
            <person name="Bentzer J."/>
            <person name="Ahren D."/>
            <person name="Johansson T."/>
            <person name="Persson P."/>
            <person name="Tunlid A."/>
        </authorList>
    </citation>
    <scope>NUCLEOTIDE SEQUENCE [LARGE SCALE GENOMIC DNA]</scope>
    <source>
        <strain evidence="1 2">CBS 291.85</strain>
    </source>
</reference>
<protein>
    <submittedName>
        <fullName evidence="1">Uncharacterized protein</fullName>
    </submittedName>
</protein>
<accession>A0A8H5FIE6</accession>
<dbReference type="EMBL" id="JAACJM010000214">
    <property type="protein sequence ID" value="KAF5337573.1"/>
    <property type="molecule type" value="Genomic_DNA"/>
</dbReference>
<gene>
    <name evidence="1" type="ORF">D9758_016829</name>
</gene>
<organism evidence="1 2">
    <name type="scientific">Tetrapyrgos nigripes</name>
    <dbReference type="NCBI Taxonomy" id="182062"/>
    <lineage>
        <taxon>Eukaryota</taxon>
        <taxon>Fungi</taxon>
        <taxon>Dikarya</taxon>
        <taxon>Basidiomycota</taxon>
        <taxon>Agaricomycotina</taxon>
        <taxon>Agaricomycetes</taxon>
        <taxon>Agaricomycetidae</taxon>
        <taxon>Agaricales</taxon>
        <taxon>Marasmiineae</taxon>
        <taxon>Marasmiaceae</taxon>
        <taxon>Tetrapyrgos</taxon>
    </lineage>
</organism>
<evidence type="ECO:0000313" key="2">
    <source>
        <dbReference type="Proteomes" id="UP000559256"/>
    </source>
</evidence>